<dbReference type="Proteomes" id="UP000268313">
    <property type="component" value="Unassembled WGS sequence"/>
</dbReference>
<organism evidence="1 2">
    <name type="scientific">Corallococcus carmarthensis</name>
    <dbReference type="NCBI Taxonomy" id="2316728"/>
    <lineage>
        <taxon>Bacteria</taxon>
        <taxon>Pseudomonadati</taxon>
        <taxon>Myxococcota</taxon>
        <taxon>Myxococcia</taxon>
        <taxon>Myxococcales</taxon>
        <taxon>Cystobacterineae</taxon>
        <taxon>Myxococcaceae</taxon>
        <taxon>Corallococcus</taxon>
    </lineage>
</organism>
<dbReference type="InterPro" id="IPR000408">
    <property type="entry name" value="Reg_chr_condens"/>
</dbReference>
<dbReference type="InterPro" id="IPR051553">
    <property type="entry name" value="Ran_GTPase-activating"/>
</dbReference>
<dbReference type="AlphaFoldDB" id="A0A3A8KIS4"/>
<sequence length="664" mass="69157">MTLGVLLLCGCSVPKDDDVILRRFCANTGVDFQDATFRLTDPSACDRGMAVDVVSGTSSPGCVQVSLQDADKRLLASTQLLGPTRVTPDQARGLRILLSEAQGTTFRLLAESFAGNACDGAPSTQTLQFVDVPRGTVRSVRIDVSQSDADGDGHPSIATGGTDCDDANANIHPGATELCDGVDNNCVDGEADAPGMRTWFPDQDGDGYGVAVMACVGPLGLVASQGGDCDDTNASIHPGQSELRCDDRDDNCNGQKDEGLPILSWYRDADGDGYGDVTQGVSGCAPPPNHVALATDCDDTRADIRPDVAETKDFKDNNCNGAMDEGLFPGPRMAATWFSNLAVTPAGTDWGWGSNRYNILGDVPGDKSPARLYESTLKNVATVTTGLLHALALLRDGTLMSWGDNVYGQVGNGDLNPPRTPQRLPGIKDVVAVAAGDGHSLALTRDGTLWAWGNNDSGQLGDGSKTSRNVPAQVPGMPGLIAITAQGYKSLALRSDGTVWLLYDAGTGQVPLRVPGLTGVAAIASTFRYDLALKADGTVWVWNGDGIKTPPRQFAGITTVMALTTGGDHVLALKQDGTVWAWGANSSGQLGDGTSTERAAPVQVTGLTDVASLAAGSYHSLAVKQDGSVWGWGFNDSGLIDDSGMDVLTPKQLAGPGAWSLTSP</sequence>
<name>A0A3A8KIS4_9BACT</name>
<dbReference type="InterPro" id="IPR021655">
    <property type="entry name" value="Put_metal-bd"/>
</dbReference>
<comment type="caution">
    <text evidence="1">The sequence shown here is derived from an EMBL/GenBank/DDBJ whole genome shotgun (WGS) entry which is preliminary data.</text>
</comment>
<dbReference type="GO" id="GO:0005085">
    <property type="term" value="F:guanyl-nucleotide exchange factor activity"/>
    <property type="evidence" value="ECO:0007669"/>
    <property type="project" value="TreeGrafter"/>
</dbReference>
<dbReference type="PROSITE" id="PS00626">
    <property type="entry name" value="RCC1_2"/>
    <property type="match status" value="3"/>
</dbReference>
<protein>
    <recommendedName>
        <fullName evidence="3">RCC1 repeat-containing protein</fullName>
    </recommendedName>
</protein>
<dbReference type="PROSITE" id="PS50012">
    <property type="entry name" value="RCC1_3"/>
    <property type="match status" value="4"/>
</dbReference>
<dbReference type="InterPro" id="IPR009091">
    <property type="entry name" value="RCC1/BLIP-II"/>
</dbReference>
<dbReference type="PANTHER" id="PTHR45982">
    <property type="entry name" value="REGULATOR OF CHROMOSOME CONDENSATION"/>
    <property type="match status" value="1"/>
</dbReference>
<keyword evidence="2" id="KW-1185">Reference proteome</keyword>
<dbReference type="Pfam" id="PF11617">
    <property type="entry name" value="Cu-binding_MopE"/>
    <property type="match status" value="3"/>
</dbReference>
<dbReference type="PANTHER" id="PTHR45982:SF1">
    <property type="entry name" value="REGULATOR OF CHROMOSOME CONDENSATION"/>
    <property type="match status" value="1"/>
</dbReference>
<dbReference type="EMBL" id="RAWE01000005">
    <property type="protein sequence ID" value="RKH07257.1"/>
    <property type="molecule type" value="Genomic_DNA"/>
</dbReference>
<proteinExistence type="predicted"/>
<dbReference type="Pfam" id="PF13540">
    <property type="entry name" value="RCC1_2"/>
    <property type="match status" value="2"/>
</dbReference>
<dbReference type="Pfam" id="PF00415">
    <property type="entry name" value="RCC1"/>
    <property type="match status" value="1"/>
</dbReference>
<dbReference type="Gene3D" id="2.130.10.30">
    <property type="entry name" value="Regulator of chromosome condensation 1/beta-lactamase-inhibitor protein II"/>
    <property type="match status" value="2"/>
</dbReference>
<accession>A0A3A8KIS4</accession>
<evidence type="ECO:0008006" key="3">
    <source>
        <dbReference type="Google" id="ProtNLM"/>
    </source>
</evidence>
<gene>
    <name evidence="1" type="ORF">D7X32_02610</name>
</gene>
<evidence type="ECO:0000313" key="2">
    <source>
        <dbReference type="Proteomes" id="UP000268313"/>
    </source>
</evidence>
<dbReference type="GO" id="GO:0005737">
    <property type="term" value="C:cytoplasm"/>
    <property type="evidence" value="ECO:0007669"/>
    <property type="project" value="TreeGrafter"/>
</dbReference>
<evidence type="ECO:0000313" key="1">
    <source>
        <dbReference type="EMBL" id="RKH07257.1"/>
    </source>
</evidence>
<dbReference type="PRINTS" id="PR00633">
    <property type="entry name" value="RCCNDNSATION"/>
</dbReference>
<dbReference type="SUPFAM" id="SSF50985">
    <property type="entry name" value="RCC1/BLIP-II"/>
    <property type="match status" value="2"/>
</dbReference>
<reference evidence="2" key="1">
    <citation type="submission" date="2018-09" db="EMBL/GenBank/DDBJ databases">
        <authorList>
            <person name="Livingstone P.G."/>
            <person name="Whitworth D.E."/>
        </authorList>
    </citation>
    <scope>NUCLEOTIDE SEQUENCE [LARGE SCALE GENOMIC DNA]</scope>
    <source>
        <strain evidence="2">CA043D</strain>
    </source>
</reference>